<evidence type="ECO:0000256" key="1">
    <source>
        <dbReference type="SAM" id="MobiDB-lite"/>
    </source>
</evidence>
<comment type="caution">
    <text evidence="2">The sequence shown here is derived from an EMBL/GenBank/DDBJ whole genome shotgun (WGS) entry which is preliminary data.</text>
</comment>
<dbReference type="EMBL" id="WHUW01000002">
    <property type="protein sequence ID" value="KAF8450703.1"/>
    <property type="molecule type" value="Genomic_DNA"/>
</dbReference>
<feature type="compositionally biased region" description="Basic and acidic residues" evidence="1">
    <location>
        <begin position="107"/>
        <end position="117"/>
    </location>
</feature>
<proteinExistence type="predicted"/>
<protein>
    <submittedName>
        <fullName evidence="2">Uncharacterized protein</fullName>
    </submittedName>
</protein>
<keyword evidence="3" id="KW-1185">Reference proteome</keyword>
<evidence type="ECO:0000313" key="3">
    <source>
        <dbReference type="Proteomes" id="UP001194468"/>
    </source>
</evidence>
<name>A0AAD4C857_BOLED</name>
<organism evidence="2 3">
    <name type="scientific">Boletus edulis BED1</name>
    <dbReference type="NCBI Taxonomy" id="1328754"/>
    <lineage>
        <taxon>Eukaryota</taxon>
        <taxon>Fungi</taxon>
        <taxon>Dikarya</taxon>
        <taxon>Basidiomycota</taxon>
        <taxon>Agaricomycotina</taxon>
        <taxon>Agaricomycetes</taxon>
        <taxon>Agaricomycetidae</taxon>
        <taxon>Boletales</taxon>
        <taxon>Boletineae</taxon>
        <taxon>Boletaceae</taxon>
        <taxon>Boletoideae</taxon>
        <taxon>Boletus</taxon>
    </lineage>
</organism>
<gene>
    <name evidence="2" type="ORF">L210DRAFT_2406542</name>
</gene>
<dbReference type="Proteomes" id="UP001194468">
    <property type="component" value="Unassembled WGS sequence"/>
</dbReference>
<accession>A0AAD4C857</accession>
<dbReference type="AlphaFoldDB" id="A0AAD4C857"/>
<reference evidence="2" key="2">
    <citation type="journal article" date="2020" name="Nat. Commun.">
        <title>Large-scale genome sequencing of mycorrhizal fungi provides insights into the early evolution of symbiotic traits.</title>
        <authorList>
            <person name="Miyauchi S."/>
            <person name="Kiss E."/>
            <person name="Kuo A."/>
            <person name="Drula E."/>
            <person name="Kohler A."/>
            <person name="Sanchez-Garcia M."/>
            <person name="Morin E."/>
            <person name="Andreopoulos B."/>
            <person name="Barry K.W."/>
            <person name="Bonito G."/>
            <person name="Buee M."/>
            <person name="Carver A."/>
            <person name="Chen C."/>
            <person name="Cichocki N."/>
            <person name="Clum A."/>
            <person name="Culley D."/>
            <person name="Crous P.W."/>
            <person name="Fauchery L."/>
            <person name="Girlanda M."/>
            <person name="Hayes R.D."/>
            <person name="Keri Z."/>
            <person name="LaButti K."/>
            <person name="Lipzen A."/>
            <person name="Lombard V."/>
            <person name="Magnuson J."/>
            <person name="Maillard F."/>
            <person name="Murat C."/>
            <person name="Nolan M."/>
            <person name="Ohm R.A."/>
            <person name="Pangilinan J."/>
            <person name="Pereira M.F."/>
            <person name="Perotto S."/>
            <person name="Peter M."/>
            <person name="Pfister S."/>
            <person name="Riley R."/>
            <person name="Sitrit Y."/>
            <person name="Stielow J.B."/>
            <person name="Szollosi G."/>
            <person name="Zifcakova L."/>
            <person name="Stursova M."/>
            <person name="Spatafora J.W."/>
            <person name="Tedersoo L."/>
            <person name="Vaario L.M."/>
            <person name="Yamada A."/>
            <person name="Yan M."/>
            <person name="Wang P."/>
            <person name="Xu J."/>
            <person name="Bruns T."/>
            <person name="Baldrian P."/>
            <person name="Vilgalys R."/>
            <person name="Dunand C."/>
            <person name="Henrissat B."/>
            <person name="Grigoriev I.V."/>
            <person name="Hibbett D."/>
            <person name="Nagy L.G."/>
            <person name="Martin F.M."/>
        </authorList>
    </citation>
    <scope>NUCLEOTIDE SEQUENCE</scope>
    <source>
        <strain evidence="2">BED1</strain>
    </source>
</reference>
<reference evidence="2" key="1">
    <citation type="submission" date="2019-10" db="EMBL/GenBank/DDBJ databases">
        <authorList>
            <consortium name="DOE Joint Genome Institute"/>
            <person name="Kuo A."/>
            <person name="Miyauchi S."/>
            <person name="Kiss E."/>
            <person name="Drula E."/>
            <person name="Kohler A."/>
            <person name="Sanchez-Garcia M."/>
            <person name="Andreopoulos B."/>
            <person name="Barry K.W."/>
            <person name="Bonito G."/>
            <person name="Buee M."/>
            <person name="Carver A."/>
            <person name="Chen C."/>
            <person name="Cichocki N."/>
            <person name="Clum A."/>
            <person name="Culley D."/>
            <person name="Crous P.W."/>
            <person name="Fauchery L."/>
            <person name="Girlanda M."/>
            <person name="Hayes R."/>
            <person name="Keri Z."/>
            <person name="LaButti K."/>
            <person name="Lipzen A."/>
            <person name="Lombard V."/>
            <person name="Magnuson J."/>
            <person name="Maillard F."/>
            <person name="Morin E."/>
            <person name="Murat C."/>
            <person name="Nolan M."/>
            <person name="Ohm R."/>
            <person name="Pangilinan J."/>
            <person name="Pereira M."/>
            <person name="Perotto S."/>
            <person name="Peter M."/>
            <person name="Riley R."/>
            <person name="Sitrit Y."/>
            <person name="Stielow B."/>
            <person name="Szollosi G."/>
            <person name="Zifcakova L."/>
            <person name="Stursova M."/>
            <person name="Spatafora J.W."/>
            <person name="Tedersoo L."/>
            <person name="Vaario L.-M."/>
            <person name="Yamada A."/>
            <person name="Yan M."/>
            <person name="Wang P."/>
            <person name="Xu J."/>
            <person name="Bruns T."/>
            <person name="Baldrian P."/>
            <person name="Vilgalys R."/>
            <person name="Henrissat B."/>
            <person name="Grigoriev I.V."/>
            <person name="Hibbett D."/>
            <person name="Nagy L.G."/>
            <person name="Martin F.M."/>
        </authorList>
    </citation>
    <scope>NUCLEOTIDE SEQUENCE</scope>
    <source>
        <strain evidence="2">BED1</strain>
    </source>
</reference>
<sequence>MLPSSVKRILTDDERATRLASESQTSDATSAADLAASIRAASMRARKTVTEGYLSSPPSSPLKQAPVSLTCAVSYPITARENNRQVFSSLSGTYSPLPSPSKRKRPHPDSHDDDEKSITPPSITPQSQDRGHLAAELSGDDMEVDRPMKPLRRSGRIGEMSPLPPTRSLFSCETEMNSHQCEAESTDMCSTQLFSPEVATDNEQH</sequence>
<evidence type="ECO:0000313" key="2">
    <source>
        <dbReference type="EMBL" id="KAF8450703.1"/>
    </source>
</evidence>
<feature type="region of interest" description="Disordered" evidence="1">
    <location>
        <begin position="89"/>
        <end position="169"/>
    </location>
</feature>
<feature type="compositionally biased region" description="Polar residues" evidence="1">
    <location>
        <begin position="119"/>
        <end position="128"/>
    </location>
</feature>
<feature type="region of interest" description="Disordered" evidence="1">
    <location>
        <begin position="45"/>
        <end position="67"/>
    </location>
</feature>